<protein>
    <recommendedName>
        <fullName evidence="4">Lipoprotein</fullName>
    </recommendedName>
</protein>
<accession>A0ABU8QT84</accession>
<evidence type="ECO:0008006" key="4">
    <source>
        <dbReference type="Google" id="ProtNLM"/>
    </source>
</evidence>
<reference evidence="2 3" key="1">
    <citation type="submission" date="2024-02" db="EMBL/GenBank/DDBJ databases">
        <title>Identification of pathogenicity and growth-promoting function of Pseudomonas putida variant.</title>
        <authorList>
            <person name="Sun J."/>
        </authorList>
    </citation>
    <scope>NUCLEOTIDE SEQUENCE [LARGE SCALE GENOMIC DNA]</scope>
    <source>
        <strain evidence="2 3">A03</strain>
    </source>
</reference>
<dbReference type="RefSeq" id="WP_339599340.1">
    <property type="nucleotide sequence ID" value="NZ_JBBHLC010000027.1"/>
</dbReference>
<feature type="chain" id="PRO_5046473696" description="Lipoprotein" evidence="1">
    <location>
        <begin position="19"/>
        <end position="203"/>
    </location>
</feature>
<evidence type="ECO:0000313" key="2">
    <source>
        <dbReference type="EMBL" id="MEJ5863874.1"/>
    </source>
</evidence>
<comment type="caution">
    <text evidence="2">The sequence shown here is derived from an EMBL/GenBank/DDBJ whole genome shotgun (WGS) entry which is preliminary data.</text>
</comment>
<evidence type="ECO:0000256" key="1">
    <source>
        <dbReference type="SAM" id="SignalP"/>
    </source>
</evidence>
<keyword evidence="3" id="KW-1185">Reference proteome</keyword>
<gene>
    <name evidence="2" type="ORF">V7S98_11615</name>
</gene>
<keyword evidence="1" id="KW-0732">Signal</keyword>
<proteinExistence type="predicted"/>
<name>A0ABU8QT84_9PSED</name>
<evidence type="ECO:0000313" key="3">
    <source>
        <dbReference type="Proteomes" id="UP001380290"/>
    </source>
</evidence>
<sequence length="203" mass="21762">MKWTTAVLAVALSLGGCAGSKQTWQATCSTDASTHQTTLMVSPVDIERTSWMLPRPVYYFPVIRKEGNELLVGVMSAGRARLPVGTVQLMVDQHEAWTITPQENPVSLSPVVFSKGGADAQDAASQMMAPYTLASGDKAKRIIRELAAGQTLRYRIGAIDQAGATTGEAVIDRSFAQALRAIGVDAEPLLPEPATQPRCAQRH</sequence>
<organism evidence="2 3">
    <name type="scientific">Pseudomonas farsensis</name>
    <dbReference type="NCBI Taxonomy" id="2745492"/>
    <lineage>
        <taxon>Bacteria</taxon>
        <taxon>Pseudomonadati</taxon>
        <taxon>Pseudomonadota</taxon>
        <taxon>Gammaproteobacteria</taxon>
        <taxon>Pseudomonadales</taxon>
        <taxon>Pseudomonadaceae</taxon>
        <taxon>Pseudomonas</taxon>
    </lineage>
</organism>
<dbReference type="PROSITE" id="PS51257">
    <property type="entry name" value="PROKAR_LIPOPROTEIN"/>
    <property type="match status" value="1"/>
</dbReference>
<feature type="signal peptide" evidence="1">
    <location>
        <begin position="1"/>
        <end position="18"/>
    </location>
</feature>
<dbReference type="EMBL" id="JBBHLC010000027">
    <property type="protein sequence ID" value="MEJ5863874.1"/>
    <property type="molecule type" value="Genomic_DNA"/>
</dbReference>
<dbReference type="Proteomes" id="UP001380290">
    <property type="component" value="Unassembled WGS sequence"/>
</dbReference>